<dbReference type="EMBL" id="MVHF01000045">
    <property type="protein sequence ID" value="ORA27382.1"/>
    <property type="molecule type" value="Genomic_DNA"/>
</dbReference>
<dbReference type="STRING" id="1927124.BST13_30460"/>
<evidence type="ECO:0000256" key="1">
    <source>
        <dbReference type="SAM" id="MobiDB-lite"/>
    </source>
</evidence>
<gene>
    <name evidence="3" type="ORF">BST13_30460</name>
</gene>
<dbReference type="AlphaFoldDB" id="A0A1X0ABJ7"/>
<feature type="domain" description="DNA primase/polymerase bifunctional N-terminal" evidence="2">
    <location>
        <begin position="54"/>
        <end position="185"/>
    </location>
</feature>
<accession>A0A1X0ABJ7</accession>
<protein>
    <recommendedName>
        <fullName evidence="2">DNA primase/polymerase bifunctional N-terminal domain-containing protein</fullName>
    </recommendedName>
</protein>
<dbReference type="InterPro" id="IPR015330">
    <property type="entry name" value="DNA_primase/pol_bifunc_N"/>
</dbReference>
<feature type="region of interest" description="Disordered" evidence="1">
    <location>
        <begin position="620"/>
        <end position="640"/>
    </location>
</feature>
<sequence>MSAAESTTSHGFSQEELDRVTAQQGLVREHLDARRPLIANWIERFENDGDDTIIQLVSSWKAPVTRAWQQLTADAVDLDELAQRVASTANWGLHLGASRRVAWDADNADGTAAFNAAGVHVHIVSPGSLHPQHDHAGGCTALHRLPHWVPDVRLTGPTTAVTLANGGKVDVLAGHHQVVLPLSVVTYRDLDGYTGSYMTGSGAGYCAAERDGWLLEDQGESLELPLWALSAEILAYAPEGTVVGEPPAGLEALAGTVSIWRQAEKKTYTSGEGSDELTEAIGELDLLTMLEEAGVAGERRGFFTCGPCENWLRAGSDAEKSITVHDCGEHGRWVQVWTTGIPTLPQGGHSRLDAFIGLTGRDIAEHRGAEMARLGLVKPRDFGGVTAEGLEDEADELEARAAAGETTVPGPPAPAGADIVYVEVGVDGLLQRAQRCREAAAVMTANQPAATPMSDATFISEVMIGMETAEEDEGAADRAVNDNTDDEDKPDNGNGAPDKGDASDGADDEPEVEPARVVREYAGTPPREKEILQYPMPDIPAHVQPVAGATTSWREVLPPLANFRTHDFVAHEWIFSATPGLSHVAAAADARGVTRWGLLGGLLPRVAGAIPSAVRLVPPAAEGYEDDGSDDTSEDGEGEGTSINVYSVLVGGPSSGKTNTMTAAAGLIPSAVAGVRTLPPGTGEGLLKEFPRPYAADDDGGSPADAGAPTIGSVGGDGSSILLESDEIDIFVGEMMRQGSRTSGWYRSMWMGGEVGNTVSDKDRRSFIAAHSYRFGILLGAQPDAVVPLFAENGRGTPQRFVWLPAQQSVRRGTYPRRLKTAEVHWFGAGPSMIPGSVPRPPVWISPPAAATEQLERDRWRAASSDPTAVAKEADRAEAIASRHAVLNQLKISVLLAALDGLAQPQDTHWFAAGAVMEVRREMISRLVAETDEAKAEGKRVEGAYNGIARASSDAAREAERDHHVARCAAKIMKALVADAAEGKRARTYQAAIRVLSGKKLASGRSDRELYGRAALAAVQASPSVIDDGTYVRFDGTKKAA</sequence>
<keyword evidence="4" id="KW-1185">Reference proteome</keyword>
<evidence type="ECO:0000313" key="3">
    <source>
        <dbReference type="EMBL" id="ORA27382.1"/>
    </source>
</evidence>
<dbReference type="Proteomes" id="UP000192448">
    <property type="component" value="Unassembled WGS sequence"/>
</dbReference>
<dbReference type="OrthoDB" id="3218228at2"/>
<proteinExistence type="predicted"/>
<organism evidence="3 4">
    <name type="scientific">Mycobacterium aquaticum</name>
    <dbReference type="NCBI Taxonomy" id="1927124"/>
    <lineage>
        <taxon>Bacteria</taxon>
        <taxon>Bacillati</taxon>
        <taxon>Actinomycetota</taxon>
        <taxon>Actinomycetes</taxon>
        <taxon>Mycobacteriales</taxon>
        <taxon>Mycobacteriaceae</taxon>
        <taxon>Mycobacterium</taxon>
    </lineage>
</organism>
<feature type="compositionally biased region" description="Acidic residues" evidence="1">
    <location>
        <begin position="623"/>
        <end position="638"/>
    </location>
</feature>
<evidence type="ECO:0000313" key="4">
    <source>
        <dbReference type="Proteomes" id="UP000192448"/>
    </source>
</evidence>
<dbReference type="RefSeq" id="WP_083168837.1">
    <property type="nucleotide sequence ID" value="NZ_MVHF01000045.1"/>
</dbReference>
<evidence type="ECO:0000259" key="2">
    <source>
        <dbReference type="Pfam" id="PF09250"/>
    </source>
</evidence>
<feature type="region of interest" description="Disordered" evidence="1">
    <location>
        <begin position="470"/>
        <end position="512"/>
    </location>
</feature>
<dbReference type="Pfam" id="PF09250">
    <property type="entry name" value="Prim-Pol"/>
    <property type="match status" value="1"/>
</dbReference>
<reference evidence="3 4" key="1">
    <citation type="submission" date="2017-02" db="EMBL/GenBank/DDBJ databases">
        <title>The new phylogeny of genus Mycobacterium.</title>
        <authorList>
            <person name="Tortoli E."/>
            <person name="Trovato A."/>
            <person name="Cirillo D.M."/>
        </authorList>
    </citation>
    <scope>NUCLEOTIDE SEQUENCE [LARGE SCALE GENOMIC DNA]</scope>
    <source>
        <strain evidence="3 4">RW6</strain>
    </source>
</reference>
<name>A0A1X0ABJ7_9MYCO</name>
<comment type="caution">
    <text evidence="3">The sequence shown here is derived from an EMBL/GenBank/DDBJ whole genome shotgun (WGS) entry which is preliminary data.</text>
</comment>